<keyword evidence="1" id="KW-1133">Transmembrane helix</keyword>
<reference evidence="3" key="1">
    <citation type="submission" date="2016-11" db="UniProtKB">
        <authorList>
            <consortium name="WormBaseParasite"/>
        </authorList>
    </citation>
    <scope>IDENTIFICATION</scope>
</reference>
<feature type="transmembrane region" description="Helical" evidence="1">
    <location>
        <begin position="43"/>
        <end position="67"/>
    </location>
</feature>
<dbReference type="AlphaFoldDB" id="A0A1I7YUF0"/>
<keyword evidence="2" id="KW-1185">Reference proteome</keyword>
<feature type="transmembrane region" description="Helical" evidence="1">
    <location>
        <begin position="123"/>
        <end position="147"/>
    </location>
</feature>
<dbReference type="Gene3D" id="1.20.1070.10">
    <property type="entry name" value="Rhodopsin 7-helix transmembrane proteins"/>
    <property type="match status" value="1"/>
</dbReference>
<feature type="transmembrane region" description="Helical" evidence="1">
    <location>
        <begin position="244"/>
        <end position="264"/>
    </location>
</feature>
<evidence type="ECO:0000256" key="1">
    <source>
        <dbReference type="SAM" id="Phobius"/>
    </source>
</evidence>
<feature type="transmembrane region" description="Helical" evidence="1">
    <location>
        <begin position="79"/>
        <end position="103"/>
    </location>
</feature>
<feature type="transmembrane region" description="Helical" evidence="1">
    <location>
        <begin position="211"/>
        <end position="232"/>
    </location>
</feature>
<name>A0A1I7YUF0_9BILA</name>
<organism evidence="2 3">
    <name type="scientific">Steinernema glaseri</name>
    <dbReference type="NCBI Taxonomy" id="37863"/>
    <lineage>
        <taxon>Eukaryota</taxon>
        <taxon>Metazoa</taxon>
        <taxon>Ecdysozoa</taxon>
        <taxon>Nematoda</taxon>
        <taxon>Chromadorea</taxon>
        <taxon>Rhabditida</taxon>
        <taxon>Tylenchina</taxon>
        <taxon>Panagrolaimomorpha</taxon>
        <taxon>Strongyloidoidea</taxon>
        <taxon>Steinernematidae</taxon>
        <taxon>Steinernema</taxon>
    </lineage>
</organism>
<accession>A0A1I7YUF0</accession>
<proteinExistence type="predicted"/>
<dbReference type="Pfam" id="PF10316">
    <property type="entry name" value="7TM_GPCR_Srbc"/>
    <property type="match status" value="1"/>
</dbReference>
<feature type="transmembrane region" description="Helical" evidence="1">
    <location>
        <begin position="167"/>
        <end position="190"/>
    </location>
</feature>
<dbReference type="WBParaSite" id="L893_g19940.t1">
    <property type="protein sequence ID" value="L893_g19940.t1"/>
    <property type="gene ID" value="L893_g19940"/>
</dbReference>
<sequence>MVLSPAVVYTNYGIQFACALVIASLNPLILLSRWNRSKANSQLTMILIHIGLHFVFAVSTLMYAGAVLLFFKDDRKHSIIFWTVLIYGSILSTTALSDLFLALDRYIAITYPIQYLVSMKSKLVLYSTFFTIAFCLSIAPACALHRVEEKPQALMLADFVGEPTIRIILISGMVLMILNVVVSAFFLMELRKFNKTLLGIRQSTKVANTTVAYQMVLAGIFWVVPAVSRTVMENCFDLYIRKTLGPLTVTLVVVYMACCSVLYWTKLVPEKTSPFRTISTSR</sequence>
<dbReference type="InterPro" id="IPR019420">
    <property type="entry name" value="7TM_GPCR_serpentine_rcpt_Srbc"/>
</dbReference>
<protein>
    <submittedName>
        <fullName evidence="3">G protein-coupled receptor</fullName>
    </submittedName>
</protein>
<evidence type="ECO:0000313" key="2">
    <source>
        <dbReference type="Proteomes" id="UP000095287"/>
    </source>
</evidence>
<dbReference type="Proteomes" id="UP000095287">
    <property type="component" value="Unplaced"/>
</dbReference>
<feature type="transmembrane region" description="Helical" evidence="1">
    <location>
        <begin position="12"/>
        <end position="31"/>
    </location>
</feature>
<keyword evidence="1" id="KW-0812">Transmembrane</keyword>
<evidence type="ECO:0000313" key="3">
    <source>
        <dbReference type="WBParaSite" id="L893_g19940.t1"/>
    </source>
</evidence>
<dbReference type="SUPFAM" id="SSF81321">
    <property type="entry name" value="Family A G protein-coupled receptor-like"/>
    <property type="match status" value="1"/>
</dbReference>
<keyword evidence="1" id="KW-0472">Membrane</keyword>